<name>A0A6J5M0I2_9CAUD</name>
<reference evidence="1" key="1">
    <citation type="submission" date="2020-04" db="EMBL/GenBank/DDBJ databases">
        <authorList>
            <person name="Chiriac C."/>
            <person name="Salcher M."/>
            <person name="Ghai R."/>
            <person name="Kavagutti S V."/>
        </authorList>
    </citation>
    <scope>NUCLEOTIDE SEQUENCE</scope>
</reference>
<evidence type="ECO:0000313" key="1">
    <source>
        <dbReference type="EMBL" id="CAB4139053.1"/>
    </source>
</evidence>
<protein>
    <submittedName>
        <fullName evidence="1">Uncharacterized protein</fullName>
    </submittedName>
</protein>
<organism evidence="1">
    <name type="scientific">uncultured Caudovirales phage</name>
    <dbReference type="NCBI Taxonomy" id="2100421"/>
    <lineage>
        <taxon>Viruses</taxon>
        <taxon>Duplodnaviria</taxon>
        <taxon>Heunggongvirae</taxon>
        <taxon>Uroviricota</taxon>
        <taxon>Caudoviricetes</taxon>
        <taxon>Peduoviridae</taxon>
        <taxon>Maltschvirus</taxon>
        <taxon>Maltschvirus maltsch</taxon>
    </lineage>
</organism>
<sequence length="62" mass="7374">MDNLKFPKISKELLEVLEKRFPDRSPDIHDSMDSVRFQSGQVSVVRLIRHHFNLQNQNILEK</sequence>
<dbReference type="EMBL" id="LR796364">
    <property type="protein sequence ID" value="CAB4139053.1"/>
    <property type="molecule type" value="Genomic_DNA"/>
</dbReference>
<gene>
    <name evidence="1" type="ORF">UFOVP348_35</name>
</gene>
<proteinExistence type="predicted"/>
<accession>A0A6J5M0I2</accession>